<accession>A0A1G9W4P8</accession>
<dbReference type="SMART" id="SM00530">
    <property type="entry name" value="HTH_XRE"/>
    <property type="match status" value="1"/>
</dbReference>
<dbReference type="GO" id="GO:0005829">
    <property type="term" value="C:cytosol"/>
    <property type="evidence" value="ECO:0007669"/>
    <property type="project" value="TreeGrafter"/>
</dbReference>
<dbReference type="GO" id="GO:0003677">
    <property type="term" value="F:DNA binding"/>
    <property type="evidence" value="ECO:0007669"/>
    <property type="project" value="UniProtKB-KW"/>
</dbReference>
<dbReference type="PANTHER" id="PTHR46797">
    <property type="entry name" value="HTH-TYPE TRANSCRIPTIONAL REGULATOR"/>
    <property type="match status" value="1"/>
</dbReference>
<dbReference type="SUPFAM" id="SSF47413">
    <property type="entry name" value="lambda repressor-like DNA-binding domains"/>
    <property type="match status" value="1"/>
</dbReference>
<dbReference type="InterPro" id="IPR010982">
    <property type="entry name" value="Lambda_DNA-bd_dom_sf"/>
</dbReference>
<dbReference type="EMBL" id="FNHG01000022">
    <property type="protein sequence ID" value="SDM79273.1"/>
    <property type="molecule type" value="Genomic_DNA"/>
</dbReference>
<keyword evidence="3" id="KW-0238">DNA-binding</keyword>
<dbReference type="Pfam" id="PF09856">
    <property type="entry name" value="ScfRs"/>
    <property type="match status" value="1"/>
</dbReference>
<dbReference type="AlphaFoldDB" id="A0A1G9W4P8"/>
<dbReference type="InterPro" id="IPR010359">
    <property type="entry name" value="IrrE_HExxH"/>
</dbReference>
<dbReference type="Pfam" id="PF06114">
    <property type="entry name" value="Peptidase_M78"/>
    <property type="match status" value="1"/>
</dbReference>
<dbReference type="Gene3D" id="1.10.260.40">
    <property type="entry name" value="lambda repressor-like DNA-binding domains"/>
    <property type="match status" value="1"/>
</dbReference>
<dbReference type="Pfam" id="PF01381">
    <property type="entry name" value="HTH_3"/>
    <property type="match status" value="1"/>
</dbReference>
<dbReference type="InterPro" id="IPR018653">
    <property type="entry name" value="ScfR_C"/>
</dbReference>
<reference evidence="6 7" key="1">
    <citation type="submission" date="2016-10" db="EMBL/GenBank/DDBJ databases">
        <authorList>
            <person name="de Groot N.N."/>
        </authorList>
    </citation>
    <scope>NUCLEOTIDE SEQUENCE [LARGE SCALE GENOMIC DNA]</scope>
    <source>
        <strain evidence="6 7">DSM 16077</strain>
    </source>
</reference>
<sequence>MSDLQPLEKIFAGARLRRLRRERGMTQAEAATALGLSASYLNLLERNQRPVTARVLLSLADAFDVDVRAFAQESDKQLLADLREAASDPLLASMELDRIELNELSEAHPRVAEAFARLYQSYRETSAATADLASRMSGPGAAHGGPGAVLESVRDALDARHNHFPELEEAAEALIDQAGIRPRLCESALSRHLQERHGFAVRILDETIMAGARRRLDFHGRRLLLSEALAPGSRSFNMAVVLASLELGDTLDALCDSASLPSDEARKLYRIGLANYFAGAVHMPYAEMLKTAEATRYDVDRLQRRFEVSFEQVCHRLTTLQRPGARGLPFFMIRVDQAGNVSKRFGGGIMPFARSGGGCPKWNLYDALGQPERLLVQAFELPDGKRNLSIARGQVSAAPIGQRPVIHAIALGCDWAHAEKIVHADGLEGSRVQPVGIACRLCEREDCAQRAFPPLNRKLHMDLHQLRASPYSFGED</sequence>
<dbReference type="PROSITE" id="PS50943">
    <property type="entry name" value="HTH_CROC1"/>
    <property type="match status" value="1"/>
</dbReference>
<dbReference type="RefSeq" id="WP_091771725.1">
    <property type="nucleotide sequence ID" value="NZ_FNHG01000022.1"/>
</dbReference>
<dbReference type="OrthoDB" id="1123084at2"/>
<proteinExistence type="inferred from homology"/>
<evidence type="ECO:0000259" key="5">
    <source>
        <dbReference type="PROSITE" id="PS50943"/>
    </source>
</evidence>
<keyword evidence="7" id="KW-1185">Reference proteome</keyword>
<evidence type="ECO:0000256" key="1">
    <source>
        <dbReference type="ARBA" id="ARBA00007227"/>
    </source>
</evidence>
<evidence type="ECO:0000256" key="2">
    <source>
        <dbReference type="ARBA" id="ARBA00023015"/>
    </source>
</evidence>
<evidence type="ECO:0000313" key="6">
    <source>
        <dbReference type="EMBL" id="SDM79273.1"/>
    </source>
</evidence>
<keyword evidence="4" id="KW-0804">Transcription</keyword>
<evidence type="ECO:0000256" key="4">
    <source>
        <dbReference type="ARBA" id="ARBA00023163"/>
    </source>
</evidence>
<name>A0A1G9W4P8_9PROT</name>
<organism evidence="6 7">
    <name type="scientific">Maricaulis salignorans</name>
    <dbReference type="NCBI Taxonomy" id="144026"/>
    <lineage>
        <taxon>Bacteria</taxon>
        <taxon>Pseudomonadati</taxon>
        <taxon>Pseudomonadota</taxon>
        <taxon>Alphaproteobacteria</taxon>
        <taxon>Maricaulales</taxon>
        <taxon>Maricaulaceae</taxon>
        <taxon>Maricaulis</taxon>
    </lineage>
</organism>
<protein>
    <submittedName>
        <fullName evidence="6">Transcriptional regulator, XRE family</fullName>
    </submittedName>
</protein>
<dbReference type="GO" id="GO:0003700">
    <property type="term" value="F:DNA-binding transcription factor activity"/>
    <property type="evidence" value="ECO:0007669"/>
    <property type="project" value="TreeGrafter"/>
</dbReference>
<dbReference type="InterPro" id="IPR001387">
    <property type="entry name" value="Cro/C1-type_HTH"/>
</dbReference>
<dbReference type="PIRSF" id="PIRSF019251">
    <property type="entry name" value="Rv0465c"/>
    <property type="match status" value="1"/>
</dbReference>
<dbReference type="CDD" id="cd00093">
    <property type="entry name" value="HTH_XRE"/>
    <property type="match status" value="1"/>
</dbReference>
<dbReference type="Proteomes" id="UP000199759">
    <property type="component" value="Unassembled WGS sequence"/>
</dbReference>
<evidence type="ECO:0000256" key="3">
    <source>
        <dbReference type="ARBA" id="ARBA00023125"/>
    </source>
</evidence>
<dbReference type="InterPro" id="IPR026281">
    <property type="entry name" value="HTH_RamB"/>
</dbReference>
<feature type="domain" description="HTH cro/C1-type" evidence="5">
    <location>
        <begin position="16"/>
        <end position="70"/>
    </location>
</feature>
<dbReference type="STRING" id="144026.SAMN04488568_12229"/>
<gene>
    <name evidence="6" type="ORF">SAMN04488568_12229</name>
</gene>
<dbReference type="PANTHER" id="PTHR46797:SF23">
    <property type="entry name" value="HTH-TYPE TRANSCRIPTIONAL REGULATOR SUTR"/>
    <property type="match status" value="1"/>
</dbReference>
<evidence type="ECO:0000313" key="7">
    <source>
        <dbReference type="Proteomes" id="UP000199759"/>
    </source>
</evidence>
<keyword evidence="2" id="KW-0805">Transcription regulation</keyword>
<dbReference type="InterPro" id="IPR050807">
    <property type="entry name" value="TransReg_Diox_bact_type"/>
</dbReference>
<comment type="similarity">
    <text evidence="1">Belongs to the short-chain fatty acyl-CoA assimilation regulator (ScfR) family.</text>
</comment>